<dbReference type="EMBL" id="VIVN01000006">
    <property type="protein sequence ID" value="TWE01095.1"/>
    <property type="molecule type" value="Genomic_DNA"/>
</dbReference>
<name>A0A561DCI1_9BACI</name>
<dbReference type="Pfam" id="PF12833">
    <property type="entry name" value="HTH_18"/>
    <property type="match status" value="1"/>
</dbReference>
<dbReference type="AlphaFoldDB" id="A0A561DCI1"/>
<dbReference type="Gene3D" id="1.10.10.60">
    <property type="entry name" value="Homeodomain-like"/>
    <property type="match status" value="1"/>
</dbReference>
<dbReference type="PROSITE" id="PS01124">
    <property type="entry name" value="HTH_ARAC_FAMILY_2"/>
    <property type="match status" value="1"/>
</dbReference>
<dbReference type="Pfam" id="PF20240">
    <property type="entry name" value="DUF6597"/>
    <property type="match status" value="1"/>
</dbReference>
<sequence>MKTKGYFFNPTQPEMKSHCHLYREHQPEKTSAREVSLFYQFKIDRSSPGTLPIIPDGCIDLLFCFNPSNTFAVIGTSPQHRCSYTFKNDSEYFGVRLLPEQSSFKFKCSTKELIQQQQIPLSDVLHIDHSLLEELENRSTFQERVTYFNSYLKSNLPEVDYERNLITYCLNKIYSTEGQLNIKELACETGYSDRYIRKKFEDYIGFSPKQFSQIVKLQHSVHKLLNHNLDLNDIIEEHGFYDTSHFYKGFKKYMEVTPEQYRYLFNHSFANIDQATISTISQNTKT</sequence>
<evidence type="ECO:0000259" key="4">
    <source>
        <dbReference type="PROSITE" id="PS01124"/>
    </source>
</evidence>
<keyword evidence="6" id="KW-1185">Reference proteome</keyword>
<accession>A0A561DCI1</accession>
<evidence type="ECO:0000313" key="5">
    <source>
        <dbReference type="EMBL" id="TWE01095.1"/>
    </source>
</evidence>
<evidence type="ECO:0000256" key="3">
    <source>
        <dbReference type="ARBA" id="ARBA00023163"/>
    </source>
</evidence>
<dbReference type="SUPFAM" id="SSF46689">
    <property type="entry name" value="Homeodomain-like"/>
    <property type="match status" value="1"/>
</dbReference>
<reference evidence="5 6" key="1">
    <citation type="submission" date="2019-06" db="EMBL/GenBank/DDBJ databases">
        <title>Sorghum-associated microbial communities from plants grown in Nebraska, USA.</title>
        <authorList>
            <person name="Schachtman D."/>
        </authorList>
    </citation>
    <scope>NUCLEOTIDE SEQUENCE [LARGE SCALE GENOMIC DNA]</scope>
    <source>
        <strain evidence="5 6">2482</strain>
    </source>
</reference>
<keyword evidence="1" id="KW-0805">Transcription regulation</keyword>
<evidence type="ECO:0000256" key="1">
    <source>
        <dbReference type="ARBA" id="ARBA00023015"/>
    </source>
</evidence>
<protein>
    <submittedName>
        <fullName evidence="5">AraC family transcriptional regulator</fullName>
    </submittedName>
</protein>
<dbReference type="GO" id="GO:0003700">
    <property type="term" value="F:DNA-binding transcription factor activity"/>
    <property type="evidence" value="ECO:0007669"/>
    <property type="project" value="InterPro"/>
</dbReference>
<evidence type="ECO:0000256" key="2">
    <source>
        <dbReference type="ARBA" id="ARBA00023125"/>
    </source>
</evidence>
<dbReference type="Proteomes" id="UP000319671">
    <property type="component" value="Unassembled WGS sequence"/>
</dbReference>
<dbReference type="InterPro" id="IPR018060">
    <property type="entry name" value="HTH_AraC"/>
</dbReference>
<comment type="caution">
    <text evidence="5">The sequence shown here is derived from an EMBL/GenBank/DDBJ whole genome shotgun (WGS) entry which is preliminary data.</text>
</comment>
<dbReference type="InterPro" id="IPR018062">
    <property type="entry name" value="HTH_AraC-typ_CS"/>
</dbReference>
<gene>
    <name evidence="5" type="ORF">FB550_106149</name>
</gene>
<feature type="domain" description="HTH araC/xylS-type" evidence="4">
    <location>
        <begin position="163"/>
        <end position="264"/>
    </location>
</feature>
<organism evidence="5 6">
    <name type="scientific">Neobacillus bataviensis</name>
    <dbReference type="NCBI Taxonomy" id="220685"/>
    <lineage>
        <taxon>Bacteria</taxon>
        <taxon>Bacillati</taxon>
        <taxon>Bacillota</taxon>
        <taxon>Bacilli</taxon>
        <taxon>Bacillales</taxon>
        <taxon>Bacillaceae</taxon>
        <taxon>Neobacillus</taxon>
    </lineage>
</organism>
<proteinExistence type="predicted"/>
<dbReference type="InterPro" id="IPR009057">
    <property type="entry name" value="Homeodomain-like_sf"/>
</dbReference>
<dbReference type="RefSeq" id="WP_186446470.1">
    <property type="nucleotide sequence ID" value="NZ_VIVN01000006.1"/>
</dbReference>
<keyword evidence="2" id="KW-0238">DNA-binding</keyword>
<dbReference type="PANTHER" id="PTHR43280:SF2">
    <property type="entry name" value="HTH-TYPE TRANSCRIPTIONAL REGULATOR EXSA"/>
    <property type="match status" value="1"/>
</dbReference>
<keyword evidence="3" id="KW-0804">Transcription</keyword>
<dbReference type="PROSITE" id="PS00041">
    <property type="entry name" value="HTH_ARAC_FAMILY_1"/>
    <property type="match status" value="1"/>
</dbReference>
<dbReference type="PANTHER" id="PTHR43280">
    <property type="entry name" value="ARAC-FAMILY TRANSCRIPTIONAL REGULATOR"/>
    <property type="match status" value="1"/>
</dbReference>
<dbReference type="GO" id="GO:0043565">
    <property type="term" value="F:sequence-specific DNA binding"/>
    <property type="evidence" value="ECO:0007669"/>
    <property type="project" value="InterPro"/>
</dbReference>
<dbReference type="SMART" id="SM00342">
    <property type="entry name" value="HTH_ARAC"/>
    <property type="match status" value="1"/>
</dbReference>
<evidence type="ECO:0000313" key="6">
    <source>
        <dbReference type="Proteomes" id="UP000319671"/>
    </source>
</evidence>
<dbReference type="InterPro" id="IPR046532">
    <property type="entry name" value="DUF6597"/>
</dbReference>